<evidence type="ECO:0000256" key="8">
    <source>
        <dbReference type="ARBA" id="ARBA00022989"/>
    </source>
</evidence>
<sequence>MTQQLTDKSDVFGFGVVLLELITARNPIEKGIYVVKAVRETMNKSKILYNLHSILDQGLASSMTTKSMERFVDLAMKCVEEGVDRPTMSEVVKEIESIMESVRLVQHRLQQLLQHQQLQLAMKAIPSVMRHCKT</sequence>
<name>A0AAV3QZB1_LITER</name>
<evidence type="ECO:0000256" key="2">
    <source>
        <dbReference type="ARBA" id="ARBA00012513"/>
    </source>
</evidence>
<evidence type="ECO:0000256" key="6">
    <source>
        <dbReference type="ARBA" id="ARBA00022741"/>
    </source>
</evidence>
<evidence type="ECO:0000313" key="14">
    <source>
        <dbReference type="Proteomes" id="UP001454036"/>
    </source>
</evidence>
<keyword evidence="13" id="KW-0675">Receptor</keyword>
<keyword evidence="3" id="KW-0723">Serine/threonine-protein kinase</keyword>
<organism evidence="13 14">
    <name type="scientific">Lithospermum erythrorhizon</name>
    <name type="common">Purple gromwell</name>
    <name type="synonym">Lithospermum officinale var. erythrorhizon</name>
    <dbReference type="NCBI Taxonomy" id="34254"/>
    <lineage>
        <taxon>Eukaryota</taxon>
        <taxon>Viridiplantae</taxon>
        <taxon>Streptophyta</taxon>
        <taxon>Embryophyta</taxon>
        <taxon>Tracheophyta</taxon>
        <taxon>Spermatophyta</taxon>
        <taxon>Magnoliopsida</taxon>
        <taxon>eudicotyledons</taxon>
        <taxon>Gunneridae</taxon>
        <taxon>Pentapetalae</taxon>
        <taxon>asterids</taxon>
        <taxon>lamiids</taxon>
        <taxon>Boraginales</taxon>
        <taxon>Boraginaceae</taxon>
        <taxon>Boraginoideae</taxon>
        <taxon>Lithospermeae</taxon>
        <taxon>Lithospermum</taxon>
    </lineage>
</organism>
<keyword evidence="4" id="KW-0808">Transferase</keyword>
<keyword evidence="14" id="KW-1185">Reference proteome</keyword>
<dbReference type="InterPro" id="IPR001245">
    <property type="entry name" value="Ser-Thr/Tyr_kinase_cat_dom"/>
</dbReference>
<dbReference type="GO" id="GO:0005886">
    <property type="term" value="C:plasma membrane"/>
    <property type="evidence" value="ECO:0007669"/>
    <property type="project" value="UniProtKB-SubCell"/>
</dbReference>
<dbReference type="InterPro" id="IPR047117">
    <property type="entry name" value="PERK1-13-like"/>
</dbReference>
<keyword evidence="6" id="KW-0547">Nucleotide-binding</keyword>
<evidence type="ECO:0000256" key="5">
    <source>
        <dbReference type="ARBA" id="ARBA00022692"/>
    </source>
</evidence>
<keyword evidence="3" id="KW-0418">Kinase</keyword>
<gene>
    <name evidence="13" type="ORF">LIER_40746</name>
</gene>
<evidence type="ECO:0000256" key="1">
    <source>
        <dbReference type="ARBA" id="ARBA00004162"/>
    </source>
</evidence>
<keyword evidence="5 13" id="KW-0812">Transmembrane</keyword>
<evidence type="ECO:0000256" key="7">
    <source>
        <dbReference type="ARBA" id="ARBA00022840"/>
    </source>
</evidence>
<evidence type="ECO:0000256" key="4">
    <source>
        <dbReference type="ARBA" id="ARBA00022679"/>
    </source>
</evidence>
<evidence type="ECO:0000256" key="10">
    <source>
        <dbReference type="ARBA" id="ARBA00047899"/>
    </source>
</evidence>
<accession>A0AAV3QZB1</accession>
<keyword evidence="9" id="KW-0472">Membrane</keyword>
<evidence type="ECO:0000256" key="11">
    <source>
        <dbReference type="ARBA" id="ARBA00048679"/>
    </source>
</evidence>
<protein>
    <recommendedName>
        <fullName evidence="2">non-specific serine/threonine protein kinase</fullName>
        <ecNumber evidence="2">2.7.11.1</ecNumber>
    </recommendedName>
</protein>
<dbReference type="EMBL" id="BAABME010024052">
    <property type="protein sequence ID" value="GAA0169375.1"/>
    <property type="molecule type" value="Genomic_DNA"/>
</dbReference>
<comment type="caution">
    <text evidence="13">The sequence shown here is derived from an EMBL/GenBank/DDBJ whole genome shotgun (WGS) entry which is preliminary data.</text>
</comment>
<dbReference type="Proteomes" id="UP001454036">
    <property type="component" value="Unassembled WGS sequence"/>
</dbReference>
<dbReference type="PANTHER" id="PTHR47982">
    <property type="entry name" value="PROLINE-RICH RECEPTOR-LIKE PROTEIN KINASE PERK4"/>
    <property type="match status" value="1"/>
</dbReference>
<comment type="subcellular location">
    <subcellularLocation>
        <location evidence="1">Cell membrane</location>
        <topology evidence="1">Single-pass membrane protein</topology>
    </subcellularLocation>
</comment>
<keyword evidence="8" id="KW-1133">Transmembrane helix</keyword>
<dbReference type="SUPFAM" id="SSF56112">
    <property type="entry name" value="Protein kinase-like (PK-like)"/>
    <property type="match status" value="1"/>
</dbReference>
<dbReference type="Gene3D" id="1.10.510.10">
    <property type="entry name" value="Transferase(Phosphotransferase) domain 1"/>
    <property type="match status" value="1"/>
</dbReference>
<dbReference type="EC" id="2.7.11.1" evidence="2"/>
<evidence type="ECO:0000256" key="3">
    <source>
        <dbReference type="ARBA" id="ARBA00022527"/>
    </source>
</evidence>
<evidence type="ECO:0000256" key="9">
    <source>
        <dbReference type="ARBA" id="ARBA00023136"/>
    </source>
</evidence>
<comment type="catalytic activity">
    <reaction evidence="11">
        <text>L-seryl-[protein] + ATP = O-phospho-L-seryl-[protein] + ADP + H(+)</text>
        <dbReference type="Rhea" id="RHEA:17989"/>
        <dbReference type="Rhea" id="RHEA-COMP:9863"/>
        <dbReference type="Rhea" id="RHEA-COMP:11604"/>
        <dbReference type="ChEBI" id="CHEBI:15378"/>
        <dbReference type="ChEBI" id="CHEBI:29999"/>
        <dbReference type="ChEBI" id="CHEBI:30616"/>
        <dbReference type="ChEBI" id="CHEBI:83421"/>
        <dbReference type="ChEBI" id="CHEBI:456216"/>
        <dbReference type="EC" id="2.7.11.1"/>
    </reaction>
</comment>
<dbReference type="AlphaFoldDB" id="A0AAV3QZB1"/>
<comment type="catalytic activity">
    <reaction evidence="10">
        <text>L-threonyl-[protein] + ATP = O-phospho-L-threonyl-[protein] + ADP + H(+)</text>
        <dbReference type="Rhea" id="RHEA:46608"/>
        <dbReference type="Rhea" id="RHEA-COMP:11060"/>
        <dbReference type="Rhea" id="RHEA-COMP:11605"/>
        <dbReference type="ChEBI" id="CHEBI:15378"/>
        <dbReference type="ChEBI" id="CHEBI:30013"/>
        <dbReference type="ChEBI" id="CHEBI:30616"/>
        <dbReference type="ChEBI" id="CHEBI:61977"/>
        <dbReference type="ChEBI" id="CHEBI:456216"/>
        <dbReference type="EC" id="2.7.11.1"/>
    </reaction>
</comment>
<evidence type="ECO:0000259" key="12">
    <source>
        <dbReference type="Pfam" id="PF07714"/>
    </source>
</evidence>
<reference evidence="13 14" key="1">
    <citation type="submission" date="2024-01" db="EMBL/GenBank/DDBJ databases">
        <title>The complete chloroplast genome sequence of Lithospermum erythrorhizon: insights into the phylogenetic relationship among Boraginaceae species and the maternal lineages of purple gromwells.</title>
        <authorList>
            <person name="Okada T."/>
            <person name="Watanabe K."/>
        </authorList>
    </citation>
    <scope>NUCLEOTIDE SEQUENCE [LARGE SCALE GENOMIC DNA]</scope>
</reference>
<dbReference type="GO" id="GO:0004674">
    <property type="term" value="F:protein serine/threonine kinase activity"/>
    <property type="evidence" value="ECO:0007669"/>
    <property type="project" value="UniProtKB-KW"/>
</dbReference>
<dbReference type="PANTHER" id="PTHR47982:SF70">
    <property type="entry name" value="PROTEIN KINASE SUPERFAMILY PROTEIN"/>
    <property type="match status" value="1"/>
</dbReference>
<keyword evidence="7" id="KW-0067">ATP-binding</keyword>
<dbReference type="Pfam" id="PF07714">
    <property type="entry name" value="PK_Tyr_Ser-Thr"/>
    <property type="match status" value="1"/>
</dbReference>
<proteinExistence type="predicted"/>
<dbReference type="InterPro" id="IPR011009">
    <property type="entry name" value="Kinase-like_dom_sf"/>
</dbReference>
<evidence type="ECO:0000313" key="13">
    <source>
        <dbReference type="EMBL" id="GAA0169375.1"/>
    </source>
</evidence>
<feature type="domain" description="Serine-threonine/tyrosine-protein kinase catalytic" evidence="12">
    <location>
        <begin position="3"/>
        <end position="94"/>
    </location>
</feature>
<dbReference type="GO" id="GO:0005524">
    <property type="term" value="F:ATP binding"/>
    <property type="evidence" value="ECO:0007669"/>
    <property type="project" value="UniProtKB-KW"/>
</dbReference>